<feature type="region of interest" description="Disordered" evidence="1">
    <location>
        <begin position="210"/>
        <end position="314"/>
    </location>
</feature>
<dbReference type="Proteomes" id="UP001634393">
    <property type="component" value="Unassembled WGS sequence"/>
</dbReference>
<keyword evidence="4" id="KW-1185">Reference proteome</keyword>
<evidence type="ECO:0000313" key="4">
    <source>
        <dbReference type="Proteomes" id="UP001634393"/>
    </source>
</evidence>
<proteinExistence type="predicted"/>
<name>A0ABD3UQV3_9LAMI</name>
<sequence length="620" mass="69135">MEIHSDCSKDPSDEKQKKKLGSILNFEKHFEDIHPQVVKNSDNLLPKSKWFHQKQRVERKFHDSEELVKYMSNLPSFLERGENKKAFNLGVLDWRLLEKWQHANKDLTQVNVMHLPSSSNTSSSLPCNVAKDDIFQSKMGISESRKGKGSLTVSREERSSGSLARKVAENDFSKVQTVISESGNGKGNITVNQEEKNVAKNDFSKVKTGISESTKVRNPSPNRRFSFGLDRIGKSSSSENLQSGDTTCEKSNATSRARSPLRRLLDPLLKPKGSGDSNQFTKSIGKSPSRIDRTSNSVKVKGPQQSEKNGSSSTKQALLQVTLKNGLPLYTFTVDNNSDILAATVKDLTSSKKVVPRWVYTFFSFSETKKRSVNWINQGCKDSNHAYIPNVIAQMKVSDIPCTIKSNKREFVLSSMSTKDVDHISDSLPNDELAAIIVKFPENIIGQEHKDCHQNDDVFSLTVILPGGDHGVPRKGDPSPLIERWQSGGSCDCGGWDLGCRLRILDNSNQSNQRRPNSTKFQSATFKLFSQEEMEESKLIFNLSPFEDGIFSVEFDSSLKLIQAFSVGIAVLNSSNTWAIFSEDIRLSKNNAATKISNRGRVEVPTKYVSYPPLSPVGRV</sequence>
<organism evidence="3 4">
    <name type="scientific">Penstemon smallii</name>
    <dbReference type="NCBI Taxonomy" id="265156"/>
    <lineage>
        <taxon>Eukaryota</taxon>
        <taxon>Viridiplantae</taxon>
        <taxon>Streptophyta</taxon>
        <taxon>Embryophyta</taxon>
        <taxon>Tracheophyta</taxon>
        <taxon>Spermatophyta</taxon>
        <taxon>Magnoliopsida</taxon>
        <taxon>eudicotyledons</taxon>
        <taxon>Gunneridae</taxon>
        <taxon>Pentapetalae</taxon>
        <taxon>asterids</taxon>
        <taxon>lamiids</taxon>
        <taxon>Lamiales</taxon>
        <taxon>Plantaginaceae</taxon>
        <taxon>Cheloneae</taxon>
        <taxon>Penstemon</taxon>
    </lineage>
</organism>
<reference evidence="3 4" key="1">
    <citation type="submission" date="2024-12" db="EMBL/GenBank/DDBJ databases">
        <title>The unique morphological basis and parallel evolutionary history of personate flowers in Penstemon.</title>
        <authorList>
            <person name="Depatie T.H."/>
            <person name="Wessinger C.A."/>
        </authorList>
    </citation>
    <scope>NUCLEOTIDE SEQUENCE [LARGE SCALE GENOMIC DNA]</scope>
    <source>
        <strain evidence="3">WTNN_2</strain>
        <tissue evidence="3">Leaf</tissue>
    </source>
</reference>
<comment type="caution">
    <text evidence="3">The sequence shown here is derived from an EMBL/GenBank/DDBJ whole genome shotgun (WGS) entry which is preliminary data.</text>
</comment>
<dbReference type="PANTHER" id="PTHR31390">
    <property type="entry name" value="EXPRESSED PROTEIN"/>
    <property type="match status" value="1"/>
</dbReference>
<dbReference type="InterPro" id="IPR021916">
    <property type="entry name" value="DUF3527"/>
</dbReference>
<evidence type="ECO:0000313" key="2">
    <source>
        <dbReference type="EMBL" id="KAL3807716.1"/>
    </source>
</evidence>
<protein>
    <submittedName>
        <fullName evidence="3">Uncharacterized protein</fullName>
    </submittedName>
</protein>
<feature type="compositionally biased region" description="Polar residues" evidence="1">
    <location>
        <begin position="210"/>
        <end position="223"/>
    </location>
</feature>
<dbReference type="EMBL" id="JBJXBP010000001">
    <property type="protein sequence ID" value="KAL3850627.1"/>
    <property type="molecule type" value="Genomic_DNA"/>
</dbReference>
<dbReference type="PANTHER" id="PTHR31390:SF4">
    <property type="entry name" value="DUF3527 DOMAIN-CONTAINING PROTEIN"/>
    <property type="match status" value="1"/>
</dbReference>
<feature type="compositionally biased region" description="Polar residues" evidence="1">
    <location>
        <begin position="294"/>
        <end position="314"/>
    </location>
</feature>
<dbReference type="EMBL" id="JBJXBP010000478">
    <property type="protein sequence ID" value="KAL3807716.1"/>
    <property type="molecule type" value="Genomic_DNA"/>
</dbReference>
<dbReference type="Pfam" id="PF12043">
    <property type="entry name" value="DUF3527"/>
    <property type="match status" value="2"/>
</dbReference>
<evidence type="ECO:0000313" key="3">
    <source>
        <dbReference type="EMBL" id="KAL3850627.1"/>
    </source>
</evidence>
<evidence type="ECO:0000256" key="1">
    <source>
        <dbReference type="SAM" id="MobiDB-lite"/>
    </source>
</evidence>
<feature type="compositionally biased region" description="Polar residues" evidence="1">
    <location>
        <begin position="234"/>
        <end position="254"/>
    </location>
</feature>
<dbReference type="AlphaFoldDB" id="A0ABD3UQV3"/>
<gene>
    <name evidence="2" type="ORF">ACJIZ3_000379</name>
    <name evidence="3" type="ORF">ACJIZ3_012509</name>
</gene>
<accession>A0ABD3UQV3</accession>
<feature type="region of interest" description="Disordered" evidence="1">
    <location>
        <begin position="145"/>
        <end position="164"/>
    </location>
</feature>
<feature type="compositionally biased region" description="Polar residues" evidence="1">
    <location>
        <begin position="275"/>
        <end position="286"/>
    </location>
</feature>